<evidence type="ECO:0000256" key="9">
    <source>
        <dbReference type="ARBA" id="ARBA00048721"/>
    </source>
</evidence>
<reference evidence="12 13" key="1">
    <citation type="submission" date="2010-11" db="EMBL/GenBank/DDBJ databases">
        <authorList>
            <person name="Durkin A.S."/>
            <person name="Madupu R."/>
            <person name="Torralba M."/>
            <person name="Gillis M."/>
            <person name="Methe B."/>
            <person name="Sutton G."/>
            <person name="Nelson K.E."/>
        </authorList>
    </citation>
    <scope>NUCLEOTIDE SEQUENCE [LARGE SCALE GENOMIC DNA]</scope>
    <source>
        <strain evidence="12 13">UPII 345-E</strain>
    </source>
</reference>
<dbReference type="NCBIfam" id="NF000840">
    <property type="entry name" value="PRK00071.1-3"/>
    <property type="match status" value="1"/>
</dbReference>
<dbReference type="Pfam" id="PF01467">
    <property type="entry name" value="CTP_transf_like"/>
    <property type="match status" value="1"/>
</dbReference>
<keyword evidence="4 10" id="KW-0808">Transferase</keyword>
<keyword evidence="3 10" id="KW-0662">Pyridine nucleotide biosynthesis</keyword>
<dbReference type="UniPathway" id="UPA00253">
    <property type="reaction ID" value="UER00332"/>
</dbReference>
<dbReference type="Proteomes" id="UP000004594">
    <property type="component" value="Unassembled WGS sequence"/>
</dbReference>
<comment type="function">
    <text evidence="1 10">Catalyzes the reversible adenylation of nicotinate mononucleotide (NaMN) to nicotinic acid adenine dinucleotide (NaAD).</text>
</comment>
<dbReference type="SUPFAM" id="SSF52374">
    <property type="entry name" value="Nucleotidylyl transferase"/>
    <property type="match status" value="1"/>
</dbReference>
<dbReference type="NCBIfam" id="TIGR00482">
    <property type="entry name" value="nicotinate (nicotinamide) nucleotide adenylyltransferase"/>
    <property type="match status" value="1"/>
</dbReference>
<keyword evidence="8 10" id="KW-0520">NAD</keyword>
<evidence type="ECO:0000256" key="6">
    <source>
        <dbReference type="ARBA" id="ARBA00022741"/>
    </source>
</evidence>
<comment type="similarity">
    <text evidence="10">Belongs to the NadD family.</text>
</comment>
<protein>
    <recommendedName>
        <fullName evidence="10">Probable nicotinate-nucleotide adenylyltransferase</fullName>
        <ecNumber evidence="10">2.7.7.18</ecNumber>
    </recommendedName>
    <alternativeName>
        <fullName evidence="10">Deamido-NAD(+) diphosphorylase</fullName>
    </alternativeName>
    <alternativeName>
        <fullName evidence="10">Deamido-NAD(+) pyrophosphorylase</fullName>
    </alternativeName>
    <alternativeName>
        <fullName evidence="10">Nicotinate mononucleotide adenylyltransferase</fullName>
        <shortName evidence="10">NaMN adenylyltransferase</shortName>
    </alternativeName>
</protein>
<evidence type="ECO:0000313" key="12">
    <source>
        <dbReference type="EMBL" id="EFR42827.1"/>
    </source>
</evidence>
<evidence type="ECO:0000256" key="8">
    <source>
        <dbReference type="ARBA" id="ARBA00023027"/>
    </source>
</evidence>
<dbReference type="GO" id="GO:0004515">
    <property type="term" value="F:nicotinate-nucleotide adenylyltransferase activity"/>
    <property type="evidence" value="ECO:0007669"/>
    <property type="project" value="UniProtKB-UniRule"/>
</dbReference>
<comment type="caution">
    <text evidence="12">The sequence shown here is derived from an EMBL/GenBank/DDBJ whole genome shotgun (WGS) entry which is preliminary data.</text>
</comment>
<dbReference type="OrthoDB" id="5295945at2"/>
<dbReference type="PANTHER" id="PTHR39321:SF3">
    <property type="entry name" value="PHOSPHOPANTETHEINE ADENYLYLTRANSFERASE"/>
    <property type="match status" value="1"/>
</dbReference>
<comment type="catalytic activity">
    <reaction evidence="9 10">
        <text>nicotinate beta-D-ribonucleotide + ATP + H(+) = deamido-NAD(+) + diphosphate</text>
        <dbReference type="Rhea" id="RHEA:22860"/>
        <dbReference type="ChEBI" id="CHEBI:15378"/>
        <dbReference type="ChEBI" id="CHEBI:30616"/>
        <dbReference type="ChEBI" id="CHEBI:33019"/>
        <dbReference type="ChEBI" id="CHEBI:57502"/>
        <dbReference type="ChEBI" id="CHEBI:58437"/>
        <dbReference type="EC" id="2.7.7.18"/>
    </reaction>
</comment>
<feature type="domain" description="Cytidyltransferase-like" evidence="11">
    <location>
        <begin position="7"/>
        <end position="173"/>
    </location>
</feature>
<dbReference type="GO" id="GO:0005524">
    <property type="term" value="F:ATP binding"/>
    <property type="evidence" value="ECO:0007669"/>
    <property type="project" value="UniProtKB-KW"/>
</dbReference>
<evidence type="ECO:0000259" key="11">
    <source>
        <dbReference type="Pfam" id="PF01467"/>
    </source>
</evidence>
<dbReference type="EC" id="2.7.7.18" evidence="10"/>
<keyword evidence="7 10" id="KW-0067">ATP-binding</keyword>
<dbReference type="eggNOG" id="COG1057">
    <property type="taxonomic scope" value="Bacteria"/>
</dbReference>
<evidence type="ECO:0000256" key="7">
    <source>
        <dbReference type="ARBA" id="ARBA00022840"/>
    </source>
</evidence>
<dbReference type="PANTHER" id="PTHR39321">
    <property type="entry name" value="NICOTINATE-NUCLEOTIDE ADENYLYLTRANSFERASE-RELATED"/>
    <property type="match status" value="1"/>
</dbReference>
<gene>
    <name evidence="10 12" type="primary">nadD</name>
    <name evidence="12" type="ORF">HMPREF9220_0966</name>
</gene>
<dbReference type="EMBL" id="AENT01000016">
    <property type="protein sequence ID" value="EFR42827.1"/>
    <property type="molecule type" value="Genomic_DNA"/>
</dbReference>
<dbReference type="HAMAP" id="MF_00244">
    <property type="entry name" value="NaMN_adenylyltr"/>
    <property type="match status" value="1"/>
</dbReference>
<dbReference type="RefSeq" id="WP_007554588.1">
    <property type="nucleotide sequence ID" value="NZ_AENT01000016.1"/>
</dbReference>
<dbReference type="CDD" id="cd02165">
    <property type="entry name" value="NMNAT"/>
    <property type="match status" value="1"/>
</dbReference>
<keyword evidence="6 10" id="KW-0547">Nucleotide-binding</keyword>
<evidence type="ECO:0000256" key="1">
    <source>
        <dbReference type="ARBA" id="ARBA00002324"/>
    </source>
</evidence>
<evidence type="ECO:0000256" key="5">
    <source>
        <dbReference type="ARBA" id="ARBA00022695"/>
    </source>
</evidence>
<sequence>MEKRIGIFGGSFNPIHIGHLIIAEAACQKFNLEKVIFIPSGDTPNKSMHNINKFVRYEMVKIAIEDNYKFDISPIEINRNGPSYTVNTIHELKDIMKEKYRIFFIAGSDAIADLPNWKHNMELLTLCDFICVERSGDEKLLLKSIMSFDQLGKTKIHRLRIPKVDISSTILRNMIKDNRSVKYYIPDKVIEIINKFNLYK</sequence>
<evidence type="ECO:0000256" key="2">
    <source>
        <dbReference type="ARBA" id="ARBA00005019"/>
    </source>
</evidence>
<accession>E4L8P6</accession>
<evidence type="ECO:0000313" key="13">
    <source>
        <dbReference type="Proteomes" id="UP000004594"/>
    </source>
</evidence>
<evidence type="ECO:0000256" key="4">
    <source>
        <dbReference type="ARBA" id="ARBA00022679"/>
    </source>
</evidence>
<dbReference type="Gene3D" id="3.40.50.620">
    <property type="entry name" value="HUPs"/>
    <property type="match status" value="1"/>
</dbReference>
<name>E4L8P6_9FIRM</name>
<comment type="pathway">
    <text evidence="2 10">Cofactor biosynthesis; NAD(+) biosynthesis; deamido-NAD(+) from nicotinate D-ribonucleotide: step 1/1.</text>
</comment>
<dbReference type="NCBIfam" id="TIGR00125">
    <property type="entry name" value="cyt_tran_rel"/>
    <property type="match status" value="1"/>
</dbReference>
<dbReference type="InterPro" id="IPR005248">
    <property type="entry name" value="NadD/NMNAT"/>
</dbReference>
<keyword evidence="5 10" id="KW-0548">Nucleotidyltransferase</keyword>
<organism evidence="12 13">
    <name type="scientific">Dialister micraerophilus UPII 345-E</name>
    <dbReference type="NCBI Taxonomy" id="910314"/>
    <lineage>
        <taxon>Bacteria</taxon>
        <taxon>Bacillati</taxon>
        <taxon>Bacillota</taxon>
        <taxon>Negativicutes</taxon>
        <taxon>Veillonellales</taxon>
        <taxon>Veillonellaceae</taxon>
        <taxon>Dialister</taxon>
    </lineage>
</organism>
<evidence type="ECO:0000256" key="3">
    <source>
        <dbReference type="ARBA" id="ARBA00022642"/>
    </source>
</evidence>
<dbReference type="AlphaFoldDB" id="E4L8P6"/>
<dbReference type="InterPro" id="IPR014729">
    <property type="entry name" value="Rossmann-like_a/b/a_fold"/>
</dbReference>
<dbReference type="GO" id="GO:0009435">
    <property type="term" value="P:NAD+ biosynthetic process"/>
    <property type="evidence" value="ECO:0007669"/>
    <property type="project" value="UniProtKB-UniRule"/>
</dbReference>
<proteinExistence type="inferred from homology"/>
<dbReference type="InterPro" id="IPR004821">
    <property type="entry name" value="Cyt_trans-like"/>
</dbReference>
<evidence type="ECO:0000256" key="10">
    <source>
        <dbReference type="HAMAP-Rule" id="MF_00244"/>
    </source>
</evidence>